<dbReference type="AlphaFoldDB" id="A0A2D0N6S9"/>
<evidence type="ECO:0000313" key="3">
    <source>
        <dbReference type="Proteomes" id="UP000223913"/>
    </source>
</evidence>
<comment type="caution">
    <text evidence="2">The sequence shown here is derived from an EMBL/GenBank/DDBJ whole genome shotgun (WGS) entry which is preliminary data.</text>
</comment>
<comment type="similarity">
    <text evidence="1">Belongs to the ROK (NagC/XylR) family.</text>
</comment>
<dbReference type="EMBL" id="PDUD01000027">
    <property type="protein sequence ID" value="PHN04090.1"/>
    <property type="molecule type" value="Genomic_DNA"/>
</dbReference>
<dbReference type="OrthoDB" id="9810372at2"/>
<reference evidence="2 3" key="1">
    <citation type="submission" date="2017-10" db="EMBL/GenBank/DDBJ databases">
        <title>The draft genome sequence of Lewinella nigricans NBRC 102662.</title>
        <authorList>
            <person name="Wang K."/>
        </authorList>
    </citation>
    <scope>NUCLEOTIDE SEQUENCE [LARGE SCALE GENOMIC DNA]</scope>
    <source>
        <strain evidence="2 3">NBRC 102662</strain>
    </source>
</reference>
<organism evidence="2 3">
    <name type="scientific">Flavilitoribacter nigricans (strain ATCC 23147 / DSM 23189 / NBRC 102662 / NCIMB 1420 / SS-2)</name>
    <name type="common">Lewinella nigricans</name>
    <dbReference type="NCBI Taxonomy" id="1122177"/>
    <lineage>
        <taxon>Bacteria</taxon>
        <taxon>Pseudomonadati</taxon>
        <taxon>Bacteroidota</taxon>
        <taxon>Saprospiria</taxon>
        <taxon>Saprospirales</taxon>
        <taxon>Lewinellaceae</taxon>
        <taxon>Flavilitoribacter</taxon>
    </lineage>
</organism>
<dbReference type="PANTHER" id="PTHR18964:SF149">
    <property type="entry name" value="BIFUNCTIONAL UDP-N-ACETYLGLUCOSAMINE 2-EPIMERASE_N-ACETYLMANNOSAMINE KINASE"/>
    <property type="match status" value="1"/>
</dbReference>
<dbReference type="SUPFAM" id="SSF53067">
    <property type="entry name" value="Actin-like ATPase domain"/>
    <property type="match status" value="1"/>
</dbReference>
<dbReference type="PROSITE" id="PS01125">
    <property type="entry name" value="ROK"/>
    <property type="match status" value="1"/>
</dbReference>
<dbReference type="GO" id="GO:0016301">
    <property type="term" value="F:kinase activity"/>
    <property type="evidence" value="ECO:0007669"/>
    <property type="project" value="UniProtKB-KW"/>
</dbReference>
<protein>
    <submittedName>
        <fullName evidence="2">Glucokinase</fullName>
    </submittedName>
</protein>
<dbReference type="InterPro" id="IPR049874">
    <property type="entry name" value="ROK_cs"/>
</dbReference>
<sequence length="320" mass="34183">MKTKVVVGVDLGGTNTKVGLVDRYGEVLAFRRFKTDSHLPFADFLQRLKGHIDEMVETTTEDIEVVSVGIGAPNVNHFTGEIVDPANLEWPSGVKLTELAEAEIGLPVRATNDANVAALGEMEFGAGKGMKNFVVLTLGTGLGSGVVVDGKLLLGQDGLAAEIGHVNVRPDGRNCNCGLKGCLETYVSATGIKRTVYKLLADRQVDSRLRNLSFNELTGEMITEAALAGDAIAAEAFIYTGEILGTKLADIVAYFNPEAIILSGGLTRAGSLLLQPSRKMMEERLFKAFRGRIKLEISPVTGSNDAVLGAAALAWQEYEN</sequence>
<dbReference type="Proteomes" id="UP000223913">
    <property type="component" value="Unassembled WGS sequence"/>
</dbReference>
<keyword evidence="3" id="KW-1185">Reference proteome</keyword>
<keyword evidence="2" id="KW-0418">Kinase</keyword>
<dbReference type="InterPro" id="IPR043129">
    <property type="entry name" value="ATPase_NBD"/>
</dbReference>
<dbReference type="RefSeq" id="WP_099152476.1">
    <property type="nucleotide sequence ID" value="NZ_PDUD01000027.1"/>
</dbReference>
<accession>A0A2D0N6S9</accession>
<dbReference type="Pfam" id="PF00480">
    <property type="entry name" value="ROK"/>
    <property type="match status" value="1"/>
</dbReference>
<proteinExistence type="inferred from homology"/>
<dbReference type="Gene3D" id="3.30.420.40">
    <property type="match status" value="2"/>
</dbReference>
<dbReference type="InterPro" id="IPR000600">
    <property type="entry name" value="ROK"/>
</dbReference>
<dbReference type="PANTHER" id="PTHR18964">
    <property type="entry name" value="ROK (REPRESSOR, ORF, KINASE) FAMILY"/>
    <property type="match status" value="1"/>
</dbReference>
<evidence type="ECO:0000256" key="1">
    <source>
        <dbReference type="ARBA" id="ARBA00006479"/>
    </source>
</evidence>
<name>A0A2D0N6S9_FLAN2</name>
<keyword evidence="2" id="KW-0808">Transferase</keyword>
<gene>
    <name evidence="2" type="ORF">CRP01_23110</name>
</gene>
<evidence type="ECO:0000313" key="2">
    <source>
        <dbReference type="EMBL" id="PHN04090.1"/>
    </source>
</evidence>